<dbReference type="PROSITE" id="PS50082">
    <property type="entry name" value="WD_REPEATS_2"/>
    <property type="match status" value="1"/>
</dbReference>
<dbReference type="InParanoid" id="A0A7M7RCT1"/>
<feature type="region of interest" description="Disordered" evidence="4">
    <location>
        <begin position="409"/>
        <end position="457"/>
    </location>
</feature>
<dbReference type="CTD" id="91833"/>
<dbReference type="KEGG" id="spu:575227"/>
<dbReference type="EnsemblMetazoa" id="XM_775644">
    <property type="protein sequence ID" value="XP_780737"/>
    <property type="gene ID" value="LOC575227"/>
</dbReference>
<keyword evidence="1 3" id="KW-0853">WD repeat</keyword>
<dbReference type="PROSITE" id="PS50294">
    <property type="entry name" value="WD_REPEATS_REGION"/>
    <property type="match status" value="1"/>
</dbReference>
<organism evidence="5 6">
    <name type="scientific">Strongylocentrotus purpuratus</name>
    <name type="common">Purple sea urchin</name>
    <dbReference type="NCBI Taxonomy" id="7668"/>
    <lineage>
        <taxon>Eukaryota</taxon>
        <taxon>Metazoa</taxon>
        <taxon>Echinodermata</taxon>
        <taxon>Eleutherozoa</taxon>
        <taxon>Echinozoa</taxon>
        <taxon>Echinoidea</taxon>
        <taxon>Euechinoidea</taxon>
        <taxon>Echinacea</taxon>
        <taxon>Camarodonta</taxon>
        <taxon>Echinidea</taxon>
        <taxon>Strongylocentrotidae</taxon>
        <taxon>Strongylocentrotus</taxon>
    </lineage>
</organism>
<feature type="compositionally biased region" description="Polar residues" evidence="4">
    <location>
        <begin position="348"/>
        <end position="358"/>
    </location>
</feature>
<dbReference type="SUPFAM" id="SSF50978">
    <property type="entry name" value="WD40 repeat-like"/>
    <property type="match status" value="1"/>
</dbReference>
<dbReference type="AlphaFoldDB" id="A0A7M7RCT1"/>
<keyword evidence="2" id="KW-0677">Repeat</keyword>
<dbReference type="Gene3D" id="2.130.10.10">
    <property type="entry name" value="YVTN repeat-like/Quinoprotein amine dehydrogenase"/>
    <property type="match status" value="1"/>
</dbReference>
<dbReference type="PANTHER" id="PTHR14107">
    <property type="entry name" value="WD REPEAT PROTEIN"/>
    <property type="match status" value="1"/>
</dbReference>
<dbReference type="RefSeq" id="XP_780737.3">
    <property type="nucleotide sequence ID" value="XM_775644.5"/>
</dbReference>
<evidence type="ECO:0000313" key="6">
    <source>
        <dbReference type="Proteomes" id="UP000007110"/>
    </source>
</evidence>
<feature type="repeat" description="WD" evidence="3">
    <location>
        <begin position="258"/>
        <end position="299"/>
    </location>
</feature>
<dbReference type="OrthoDB" id="3367at2759"/>
<sequence length="543" mass="60815">MATAEGGGKDEVKTQFTTREGTYKLMTLSEYSRPTRQPYSVQCCHPVKVSFTSINETGVCNDKICFNVGRELYFYPYKGVRKAADLTKPLDKRTYKGGTLPTCHDFNQLTANAKGVSVIVGFSAGQVQLIDPIRKDISRIYNEERMIDKSKVLCLKWVPGTEHMFIACHQSGFMYVYNETLVPVNTPPHYQLVKQGEGYAVFTCKSKTPRNPVYRWAVGEGSANEFAFSPDANYIACVSQDGFLRVFNYDTMELHGMMKSYFGGLVCVCWSPDGKYIVVGGEDDLVTVWSFFEQRVIARGRGHSSWVSVVTFDHYTTGMMNVDGTDFGSDDDFGTQNNDLSNNRERSFSNYSRNSIRSTSDLPPPHLYRFGSIGQDTQLCLWELTEDMIQQFQPPARTRTNTQLSASHCNNISHKSSSNASSNHPDGTHSKFSTLSLSDKHKEKNKKDSVSSKSSVHSHLNKMHLRIFEEASKAIGTQLCPRLDEVLTLEPIVAKKVAHERLTSLLFREDCLVTACQEGFVSTWARPGKVGMTQQVTMGGTVV</sequence>
<dbReference type="OMA" id="KVAFDPY"/>
<feature type="compositionally biased region" description="Low complexity" evidence="4">
    <location>
        <begin position="410"/>
        <end position="423"/>
    </location>
</feature>
<feature type="region of interest" description="Disordered" evidence="4">
    <location>
        <begin position="331"/>
        <end position="358"/>
    </location>
</feature>
<feature type="compositionally biased region" description="Basic and acidic residues" evidence="4">
    <location>
        <begin position="438"/>
        <end position="450"/>
    </location>
</feature>
<dbReference type="FunCoup" id="A0A7M7RCT1">
    <property type="interactions" value="2119"/>
</dbReference>
<evidence type="ECO:0000256" key="3">
    <source>
        <dbReference type="PROSITE-ProRule" id="PRU00221"/>
    </source>
</evidence>
<evidence type="ECO:0000313" key="5">
    <source>
        <dbReference type="EnsemblMetazoa" id="XP_780737"/>
    </source>
</evidence>
<dbReference type="Pfam" id="PF00400">
    <property type="entry name" value="WD40"/>
    <property type="match status" value="2"/>
</dbReference>
<proteinExistence type="predicted"/>
<evidence type="ECO:0008006" key="7">
    <source>
        <dbReference type="Google" id="ProtNLM"/>
    </source>
</evidence>
<name>A0A7M7RCT1_STRPU</name>
<dbReference type="Proteomes" id="UP000007110">
    <property type="component" value="Unassembled WGS sequence"/>
</dbReference>
<reference evidence="6" key="1">
    <citation type="submission" date="2015-02" db="EMBL/GenBank/DDBJ databases">
        <title>Genome sequencing for Strongylocentrotus purpuratus.</title>
        <authorList>
            <person name="Murali S."/>
            <person name="Liu Y."/>
            <person name="Vee V."/>
            <person name="English A."/>
            <person name="Wang M."/>
            <person name="Skinner E."/>
            <person name="Han Y."/>
            <person name="Muzny D.M."/>
            <person name="Worley K.C."/>
            <person name="Gibbs R.A."/>
        </authorList>
    </citation>
    <scope>NUCLEOTIDE SEQUENCE</scope>
</reference>
<evidence type="ECO:0000256" key="2">
    <source>
        <dbReference type="ARBA" id="ARBA00022737"/>
    </source>
</evidence>
<evidence type="ECO:0000256" key="4">
    <source>
        <dbReference type="SAM" id="MobiDB-lite"/>
    </source>
</evidence>
<evidence type="ECO:0000256" key="1">
    <source>
        <dbReference type="ARBA" id="ARBA00022574"/>
    </source>
</evidence>
<dbReference type="InterPro" id="IPR015943">
    <property type="entry name" value="WD40/YVTN_repeat-like_dom_sf"/>
</dbReference>
<accession>A0A7M7RCT1</accession>
<dbReference type="InterPro" id="IPR036322">
    <property type="entry name" value="WD40_repeat_dom_sf"/>
</dbReference>
<protein>
    <recommendedName>
        <fullName evidence="7">WD repeat-containing protein 20</fullName>
    </recommendedName>
</protein>
<reference evidence="5" key="2">
    <citation type="submission" date="2021-01" db="UniProtKB">
        <authorList>
            <consortium name="EnsemblMetazoa"/>
        </authorList>
    </citation>
    <scope>IDENTIFICATION</scope>
</reference>
<keyword evidence="6" id="KW-1185">Reference proteome</keyword>
<dbReference type="InterPro" id="IPR001680">
    <property type="entry name" value="WD40_rpt"/>
</dbReference>
<dbReference type="SMART" id="SM00320">
    <property type="entry name" value="WD40"/>
    <property type="match status" value="5"/>
</dbReference>
<dbReference type="InterPro" id="IPR051362">
    <property type="entry name" value="WD_repeat_creC_regulators"/>
</dbReference>
<dbReference type="PANTHER" id="PTHR14107:SF16">
    <property type="entry name" value="AT02583P"/>
    <property type="match status" value="1"/>
</dbReference>
<dbReference type="GeneID" id="575227"/>